<reference evidence="1" key="1">
    <citation type="submission" date="2021-09" db="EMBL/GenBank/DDBJ databases">
        <authorList>
            <consortium name="AG Swart"/>
            <person name="Singh M."/>
            <person name="Singh A."/>
            <person name="Seah K."/>
            <person name="Emmerich C."/>
        </authorList>
    </citation>
    <scope>NUCLEOTIDE SEQUENCE</scope>
    <source>
        <strain evidence="1">ATCC30299</strain>
    </source>
</reference>
<gene>
    <name evidence="1" type="ORF">BSTOLATCC_MIC60881</name>
</gene>
<dbReference type="InterPro" id="IPR037239">
    <property type="entry name" value="OSBP_sf"/>
</dbReference>
<proteinExistence type="predicted"/>
<dbReference type="GO" id="GO:0016020">
    <property type="term" value="C:membrane"/>
    <property type="evidence" value="ECO:0007669"/>
    <property type="project" value="TreeGrafter"/>
</dbReference>
<dbReference type="Gene3D" id="2.40.160.120">
    <property type="match status" value="1"/>
</dbReference>
<dbReference type="AlphaFoldDB" id="A0AAU9K8D7"/>
<protein>
    <recommendedName>
        <fullName evidence="3">Oxysterol-binding protein</fullName>
    </recommendedName>
</protein>
<dbReference type="SUPFAM" id="SSF144000">
    <property type="entry name" value="Oxysterol-binding protein-like"/>
    <property type="match status" value="1"/>
</dbReference>
<dbReference type="GO" id="GO:0032934">
    <property type="term" value="F:sterol binding"/>
    <property type="evidence" value="ECO:0007669"/>
    <property type="project" value="TreeGrafter"/>
</dbReference>
<dbReference type="GO" id="GO:0005829">
    <property type="term" value="C:cytosol"/>
    <property type="evidence" value="ECO:0007669"/>
    <property type="project" value="TreeGrafter"/>
</dbReference>
<dbReference type="Pfam" id="PF01237">
    <property type="entry name" value="Oxysterol_BP"/>
    <property type="match status" value="1"/>
</dbReference>
<name>A0AAU9K8D7_9CILI</name>
<organism evidence="1 2">
    <name type="scientific">Blepharisma stoltei</name>
    <dbReference type="NCBI Taxonomy" id="1481888"/>
    <lineage>
        <taxon>Eukaryota</taxon>
        <taxon>Sar</taxon>
        <taxon>Alveolata</taxon>
        <taxon>Ciliophora</taxon>
        <taxon>Postciliodesmatophora</taxon>
        <taxon>Heterotrichea</taxon>
        <taxon>Heterotrichida</taxon>
        <taxon>Blepharismidae</taxon>
        <taxon>Blepharisma</taxon>
    </lineage>
</organism>
<evidence type="ECO:0000313" key="1">
    <source>
        <dbReference type="EMBL" id="CAG9334262.1"/>
    </source>
</evidence>
<dbReference type="InterPro" id="IPR000648">
    <property type="entry name" value="Oxysterol-bd"/>
</dbReference>
<sequence>MERIDDPCTAPRDGESQEIWSREIGAPPFSLLIGSPYDIECPPPTYLSINHLNRSRLADKASQLQGYEVQYEGGLKCVDERVLSNQRGIIIDVIAQVSACLLKGQGIVGLSLPIRLFEPRSTLERLLDRFCFMPVFFENIGELNAIERFKKVIAMAVAGLYISPSQEKPFNPLLGETLQAEWPDGTKAYCEHTVHHPPITNFYIISKDFKIHGNLQLIGKFKKNSLIGGFQGKVNVEFNDGQIVSFSYPQFRAGGIIMGSRTVEWEEHMIFDDLTNKFNADITFGAVRRKGLFKKAIGKIDDFRGQLKINDQEVGKIEGNWLRNLSIDDVELWNIDRHLPVFHFFPVNPLPSDWRYREDLVWLSRGNSEIAQKWKYKIENRQRADRKLRGLKY</sequence>
<evidence type="ECO:0000313" key="2">
    <source>
        <dbReference type="Proteomes" id="UP001162131"/>
    </source>
</evidence>
<keyword evidence="2" id="KW-1185">Reference proteome</keyword>
<accession>A0AAU9K8D7</accession>
<dbReference type="EMBL" id="CAJZBQ010000058">
    <property type="protein sequence ID" value="CAG9334262.1"/>
    <property type="molecule type" value="Genomic_DNA"/>
</dbReference>
<evidence type="ECO:0008006" key="3">
    <source>
        <dbReference type="Google" id="ProtNLM"/>
    </source>
</evidence>
<dbReference type="PANTHER" id="PTHR10972:SF148">
    <property type="entry name" value="OXYSTEROL-BINDING PROTEIN 9"/>
    <property type="match status" value="1"/>
</dbReference>
<dbReference type="Proteomes" id="UP001162131">
    <property type="component" value="Unassembled WGS sequence"/>
</dbReference>
<dbReference type="PANTHER" id="PTHR10972">
    <property type="entry name" value="OXYSTEROL-BINDING PROTEIN-RELATED"/>
    <property type="match status" value="1"/>
</dbReference>
<comment type="caution">
    <text evidence="1">The sequence shown here is derived from an EMBL/GenBank/DDBJ whole genome shotgun (WGS) entry which is preliminary data.</text>
</comment>